<reference evidence="2" key="2">
    <citation type="submission" date="2022-08" db="EMBL/GenBank/DDBJ databases">
        <title>Genome Sequencing of Bacteroides fragilis Group Isolates with Nanopore Technology.</title>
        <authorList>
            <person name="Tisza M.J."/>
            <person name="Smith D."/>
            <person name="Dekker J.P."/>
        </authorList>
    </citation>
    <scope>NUCLEOTIDE SEQUENCE</scope>
    <source>
        <strain evidence="2">BFG-474</strain>
    </source>
</reference>
<accession>A0A415SLY6</accession>
<dbReference type="EMBL" id="CP103166">
    <property type="protein sequence ID" value="UVQ96273.1"/>
    <property type="molecule type" value="Genomic_DNA"/>
</dbReference>
<dbReference type="EMBL" id="VVYP01000013">
    <property type="protein sequence ID" value="KAA5463059.1"/>
    <property type="molecule type" value="Genomic_DNA"/>
</dbReference>
<reference evidence="1 3" key="1">
    <citation type="journal article" date="2019" name="Nat. Med.">
        <title>A library of human gut bacterial isolates paired with longitudinal multiomics data enables mechanistic microbiome research.</title>
        <authorList>
            <person name="Poyet M."/>
            <person name="Groussin M."/>
            <person name="Gibbons S.M."/>
            <person name="Avila-Pacheco J."/>
            <person name="Jiang X."/>
            <person name="Kearney S.M."/>
            <person name="Perrotta A.R."/>
            <person name="Berdy B."/>
            <person name="Zhao S."/>
            <person name="Lieberman T.D."/>
            <person name="Swanson P.K."/>
            <person name="Smith M."/>
            <person name="Roesemann S."/>
            <person name="Alexander J.E."/>
            <person name="Rich S.A."/>
            <person name="Livny J."/>
            <person name="Vlamakis H."/>
            <person name="Clish C."/>
            <person name="Bullock K."/>
            <person name="Deik A."/>
            <person name="Scott J."/>
            <person name="Pierce K.A."/>
            <person name="Xavier R.J."/>
            <person name="Alm E.J."/>
        </authorList>
    </citation>
    <scope>NUCLEOTIDE SEQUENCE [LARGE SCALE GENOMIC DNA]</scope>
    <source>
        <strain evidence="1 3">BIOML-A31</strain>
    </source>
</reference>
<dbReference type="Proteomes" id="UP000475905">
    <property type="component" value="Unassembled WGS sequence"/>
</dbReference>
<gene>
    <name evidence="1" type="ORF">F2Y36_11550</name>
    <name evidence="2" type="ORF">NXW23_18460</name>
</gene>
<organism evidence="1 3">
    <name type="scientific">Bacteroides caccae</name>
    <dbReference type="NCBI Taxonomy" id="47678"/>
    <lineage>
        <taxon>Bacteria</taxon>
        <taxon>Pseudomonadati</taxon>
        <taxon>Bacteroidota</taxon>
        <taxon>Bacteroidia</taxon>
        <taxon>Bacteroidales</taxon>
        <taxon>Bacteroidaceae</taxon>
        <taxon>Bacteroides</taxon>
    </lineage>
</organism>
<proteinExistence type="predicted"/>
<dbReference type="RefSeq" id="WP_122350916.1">
    <property type="nucleotide sequence ID" value="NZ_CAXSJX010000002.1"/>
</dbReference>
<protein>
    <recommendedName>
        <fullName evidence="4">Phage portal protein</fullName>
    </recommendedName>
</protein>
<dbReference type="AlphaFoldDB" id="A0A415SLY6"/>
<name>A0A415SLY6_9BACE</name>
<sequence length="478" mass="54815">MKQQKLQQAPANLILEGYDTYAVLKGGNNVIKFSDNTDITTDKNTSAIEVTPKGKAAPIKFMQRGRNNNMPYDIMKKIGINVTVGSNIEFKNKVVFGDSILVYRKYRDKATKKIIKEEVLPEEQPEIFEFLENNNFNFIRMELANDLVIFYDGYLEYIFNNDDKSPRIVQIKAKESTCSRISEIDEKTGKSEWHGYSAEWHKGTPEDLVATPLLDRQSPLLDLKIRIGLAPNNNGKTIVGKDRRFIHNLRISTPGRFYYSHPYWWSVFASGWYDFSSAIPVFKKSLIKNQMALRYIIYIQETFWEKLYASEKIVKDDEKAIRRGKFLQDMNDFLAGEENAGKGFISHFRYDRIKGFEDKDIIITPLESFFKGGEYIEDSEEVSNMMCYGMGVHPSIIGAAPGKGKSINGTEARELFTIEQALMKMYQDLTLEPLYFVKAINQWPKDIYFAVTNCQLTTLDKGTGATKNTGLTPETEQK</sequence>
<evidence type="ECO:0000313" key="3">
    <source>
        <dbReference type="Proteomes" id="UP000475905"/>
    </source>
</evidence>
<evidence type="ECO:0000313" key="2">
    <source>
        <dbReference type="EMBL" id="UVQ96273.1"/>
    </source>
</evidence>
<dbReference type="Proteomes" id="UP001060260">
    <property type="component" value="Chromosome"/>
</dbReference>
<evidence type="ECO:0008006" key="4">
    <source>
        <dbReference type="Google" id="ProtNLM"/>
    </source>
</evidence>
<evidence type="ECO:0000313" key="1">
    <source>
        <dbReference type="EMBL" id="KAA5463059.1"/>
    </source>
</evidence>